<dbReference type="InterPro" id="IPR011527">
    <property type="entry name" value="ABC1_TM_dom"/>
</dbReference>
<evidence type="ECO:0000259" key="11">
    <source>
        <dbReference type="PROSITE" id="PS50929"/>
    </source>
</evidence>
<keyword evidence="3" id="KW-1003">Cell membrane</keyword>
<dbReference type="PROSITE" id="PS50929">
    <property type="entry name" value="ABC_TM1F"/>
    <property type="match status" value="1"/>
</dbReference>
<dbReference type="PANTHER" id="PTHR43394">
    <property type="entry name" value="ATP-DEPENDENT PERMEASE MDL1, MITOCHONDRIAL"/>
    <property type="match status" value="1"/>
</dbReference>
<evidence type="ECO:0000256" key="2">
    <source>
        <dbReference type="ARBA" id="ARBA00022448"/>
    </source>
</evidence>
<comment type="subcellular location">
    <subcellularLocation>
        <location evidence="1">Cell membrane</location>
        <topology evidence="1">Multi-pass membrane protein</topology>
    </subcellularLocation>
</comment>
<gene>
    <name evidence="12" type="ORF">Mterra_01620</name>
</gene>
<keyword evidence="7 9" id="KW-1133">Transmembrane helix</keyword>
<protein>
    <submittedName>
        <fullName evidence="12">Putative ABC transporter ATP-binding protein</fullName>
    </submittedName>
</protein>
<dbReference type="RefSeq" id="WP_119314748.1">
    <property type="nucleotide sequence ID" value="NZ_QXDL01000054.1"/>
</dbReference>
<evidence type="ECO:0000256" key="6">
    <source>
        <dbReference type="ARBA" id="ARBA00022840"/>
    </source>
</evidence>
<name>A0A399EU50_9DEIN</name>
<dbReference type="InterPro" id="IPR017871">
    <property type="entry name" value="ABC_transporter-like_CS"/>
</dbReference>
<dbReference type="PROSITE" id="PS50893">
    <property type="entry name" value="ABC_TRANSPORTER_2"/>
    <property type="match status" value="1"/>
</dbReference>
<dbReference type="InterPro" id="IPR003439">
    <property type="entry name" value="ABC_transporter-like_ATP-bd"/>
</dbReference>
<proteinExistence type="predicted"/>
<dbReference type="EMBL" id="QXDL01000054">
    <property type="protein sequence ID" value="RIH85761.1"/>
    <property type="molecule type" value="Genomic_DNA"/>
</dbReference>
<feature type="transmembrane region" description="Helical" evidence="9">
    <location>
        <begin position="30"/>
        <end position="50"/>
    </location>
</feature>
<feature type="transmembrane region" description="Helical" evidence="9">
    <location>
        <begin position="257"/>
        <end position="282"/>
    </location>
</feature>
<dbReference type="Gene3D" id="1.20.1560.10">
    <property type="entry name" value="ABC transporter type 1, transmembrane domain"/>
    <property type="match status" value="1"/>
</dbReference>
<dbReference type="Proteomes" id="UP000265715">
    <property type="component" value="Unassembled WGS sequence"/>
</dbReference>
<dbReference type="GO" id="GO:0016887">
    <property type="term" value="F:ATP hydrolysis activity"/>
    <property type="evidence" value="ECO:0007669"/>
    <property type="project" value="InterPro"/>
</dbReference>
<evidence type="ECO:0000256" key="3">
    <source>
        <dbReference type="ARBA" id="ARBA00022475"/>
    </source>
</evidence>
<dbReference type="InterPro" id="IPR027417">
    <property type="entry name" value="P-loop_NTPase"/>
</dbReference>
<dbReference type="GO" id="GO:0015421">
    <property type="term" value="F:ABC-type oligopeptide transporter activity"/>
    <property type="evidence" value="ECO:0007669"/>
    <property type="project" value="TreeGrafter"/>
</dbReference>
<dbReference type="InterPro" id="IPR039421">
    <property type="entry name" value="Type_1_exporter"/>
</dbReference>
<dbReference type="InterPro" id="IPR036640">
    <property type="entry name" value="ABC1_TM_sf"/>
</dbReference>
<dbReference type="FunFam" id="3.40.50.300:FF:000299">
    <property type="entry name" value="ABC transporter ATP-binding protein/permease"/>
    <property type="match status" value="1"/>
</dbReference>
<dbReference type="OrthoDB" id="9769895at2"/>
<feature type="transmembrane region" description="Helical" evidence="9">
    <location>
        <begin position="149"/>
        <end position="168"/>
    </location>
</feature>
<dbReference type="SUPFAM" id="SSF52540">
    <property type="entry name" value="P-loop containing nucleoside triphosphate hydrolases"/>
    <property type="match status" value="1"/>
</dbReference>
<evidence type="ECO:0000313" key="13">
    <source>
        <dbReference type="Proteomes" id="UP000265715"/>
    </source>
</evidence>
<organism evidence="12 13">
    <name type="scientific">Calidithermus terrae</name>
    <dbReference type="NCBI Taxonomy" id="1408545"/>
    <lineage>
        <taxon>Bacteria</taxon>
        <taxon>Thermotogati</taxon>
        <taxon>Deinococcota</taxon>
        <taxon>Deinococci</taxon>
        <taxon>Thermales</taxon>
        <taxon>Thermaceae</taxon>
        <taxon>Calidithermus</taxon>
    </lineage>
</organism>
<keyword evidence="2" id="KW-0813">Transport</keyword>
<dbReference type="SUPFAM" id="SSF90123">
    <property type="entry name" value="ABC transporter transmembrane region"/>
    <property type="match status" value="1"/>
</dbReference>
<feature type="transmembrane region" description="Helical" evidence="9">
    <location>
        <begin position="174"/>
        <end position="191"/>
    </location>
</feature>
<dbReference type="CDD" id="cd07346">
    <property type="entry name" value="ABC_6TM_exporters"/>
    <property type="match status" value="1"/>
</dbReference>
<keyword evidence="8 9" id="KW-0472">Membrane</keyword>
<feature type="domain" description="ABC transporter" evidence="10">
    <location>
        <begin position="350"/>
        <end position="583"/>
    </location>
</feature>
<dbReference type="Pfam" id="PF00005">
    <property type="entry name" value="ABC_tran"/>
    <property type="match status" value="1"/>
</dbReference>
<dbReference type="InterPro" id="IPR003593">
    <property type="entry name" value="AAA+_ATPase"/>
</dbReference>
<comment type="caution">
    <text evidence="12">The sequence shown here is derived from an EMBL/GenBank/DDBJ whole genome shotgun (WGS) entry which is preliminary data.</text>
</comment>
<evidence type="ECO:0000256" key="7">
    <source>
        <dbReference type="ARBA" id="ARBA00022989"/>
    </source>
</evidence>
<evidence type="ECO:0000313" key="12">
    <source>
        <dbReference type="EMBL" id="RIH85761.1"/>
    </source>
</evidence>
<evidence type="ECO:0000256" key="1">
    <source>
        <dbReference type="ARBA" id="ARBA00004651"/>
    </source>
</evidence>
<keyword evidence="4 9" id="KW-0812">Transmembrane</keyword>
<dbReference type="GO" id="GO:0005524">
    <property type="term" value="F:ATP binding"/>
    <property type="evidence" value="ECO:0007669"/>
    <property type="project" value="UniProtKB-KW"/>
</dbReference>
<keyword evidence="5" id="KW-0547">Nucleotide-binding</keyword>
<evidence type="ECO:0000256" key="5">
    <source>
        <dbReference type="ARBA" id="ARBA00022741"/>
    </source>
</evidence>
<sequence>MEPVSQRLSAGRPREGNLYLRFLGHYLAPYRGKVLVLALSLFAASGLQLYTPQLVRQFIDQATAGGTLEVLVGIAIVYLVLAVGRQLLAALSTYLSADVGWSSTNQLRADLFGHTLRLDLAYHKERTPGELIERIDGDVTSIANFFSQFLVQVTGAVLLMGGILVVLWLEDWRVGLVLSVFTLAVTYVLFARREVAVPATRAEREASAQVFGFVEERLAGLDDIRANGAGRYTLRRFLEVQRELYARGTHAWWMRGTFWLLFGSLFSLGNLLALGMGIGLYLDGSISLGTVYLFFNYVLMLEAPVEQITQQLQEFQRAAAGMRRVSEMLQTAPQVRDGSRSLPQRRAHAVEFRGVRFAYEDQNVLKGLSFRLEPGQTLGLLGRTGSGKTTLIRLLFRLYDATEGQVLLDGIDLRDTRLDELRQRVGLVTQDVQLFHGTVRDNLTFFDPAVPDGAIRRVLGDLGLGEWLEGLPNGLDTVLRSGGAGLSAGESQLLAFARVFLKDPGLVILDEPSSRLDPATERLLTRAIDRLLEGRTGIIIAHRLETVERVDKIMVLSQGEILEFGDRAELAADPGSRYHAMLRLSSEAGLDEQMERLGV</sequence>
<dbReference type="Pfam" id="PF00664">
    <property type="entry name" value="ABC_membrane"/>
    <property type="match status" value="1"/>
</dbReference>
<evidence type="ECO:0000259" key="10">
    <source>
        <dbReference type="PROSITE" id="PS50893"/>
    </source>
</evidence>
<dbReference type="Gene3D" id="3.40.50.300">
    <property type="entry name" value="P-loop containing nucleotide triphosphate hydrolases"/>
    <property type="match status" value="1"/>
</dbReference>
<dbReference type="PROSITE" id="PS00211">
    <property type="entry name" value="ABC_TRANSPORTER_1"/>
    <property type="match status" value="1"/>
</dbReference>
<accession>A0A399EU50</accession>
<feature type="domain" description="ABC transmembrane type-1" evidence="11">
    <location>
        <begin position="35"/>
        <end position="317"/>
    </location>
</feature>
<dbReference type="GO" id="GO:0005886">
    <property type="term" value="C:plasma membrane"/>
    <property type="evidence" value="ECO:0007669"/>
    <property type="project" value="UniProtKB-SubCell"/>
</dbReference>
<dbReference type="PANTHER" id="PTHR43394:SF1">
    <property type="entry name" value="ATP-BINDING CASSETTE SUB-FAMILY B MEMBER 10, MITOCHONDRIAL"/>
    <property type="match status" value="1"/>
</dbReference>
<evidence type="ECO:0000256" key="8">
    <source>
        <dbReference type="ARBA" id="ARBA00023136"/>
    </source>
</evidence>
<keyword evidence="6 12" id="KW-0067">ATP-binding</keyword>
<reference evidence="12 13" key="1">
    <citation type="submission" date="2018-08" db="EMBL/GenBank/DDBJ databases">
        <title>Meiothermus terrae DSM 26712 genome sequencing project.</title>
        <authorList>
            <person name="Da Costa M.S."/>
            <person name="Albuquerque L."/>
            <person name="Raposo P."/>
            <person name="Froufe H.J.C."/>
            <person name="Barroso C.S."/>
            <person name="Egas C."/>
        </authorList>
    </citation>
    <scope>NUCLEOTIDE SEQUENCE [LARGE SCALE GENOMIC DNA]</scope>
    <source>
        <strain evidence="12 13">DSM 26712</strain>
    </source>
</reference>
<feature type="transmembrane region" description="Helical" evidence="9">
    <location>
        <begin position="62"/>
        <end position="83"/>
    </location>
</feature>
<evidence type="ECO:0000256" key="4">
    <source>
        <dbReference type="ARBA" id="ARBA00022692"/>
    </source>
</evidence>
<dbReference type="AlphaFoldDB" id="A0A399EU50"/>
<dbReference type="SMART" id="SM00382">
    <property type="entry name" value="AAA"/>
    <property type="match status" value="1"/>
</dbReference>
<evidence type="ECO:0000256" key="9">
    <source>
        <dbReference type="SAM" id="Phobius"/>
    </source>
</evidence>
<keyword evidence="13" id="KW-1185">Reference proteome</keyword>